<dbReference type="Proteomes" id="UP000266673">
    <property type="component" value="Unassembled WGS sequence"/>
</dbReference>
<evidence type="ECO:0000313" key="3">
    <source>
        <dbReference type="Proteomes" id="UP000266673"/>
    </source>
</evidence>
<dbReference type="EMBL" id="QKWP01000106">
    <property type="protein sequence ID" value="RIB27238.1"/>
    <property type="molecule type" value="Genomic_DNA"/>
</dbReference>
<evidence type="ECO:0000313" key="2">
    <source>
        <dbReference type="EMBL" id="RIB27238.1"/>
    </source>
</evidence>
<evidence type="ECO:0000256" key="1">
    <source>
        <dbReference type="SAM" id="Phobius"/>
    </source>
</evidence>
<keyword evidence="1" id="KW-1133">Transmembrane helix</keyword>
<keyword evidence="1" id="KW-0812">Transmembrane</keyword>
<accession>A0A397VZ45</accession>
<gene>
    <name evidence="2" type="ORF">C2G38_2161151</name>
</gene>
<sequence>MISICFDNNYNDDNDNYLLNSFQTNSDNCLEIDTLKHRHFATTFNQQQFSKSGYEQVPLEPIDFDENRKLYNPLRLPKNKVILSFWQQYNDILILVFFTVLSFWMRFYLISYSSLVVWDEGESNGIGSSQHQEALRSNPNYVRLGPKYFFA</sequence>
<keyword evidence="1" id="KW-0472">Membrane</keyword>
<dbReference type="STRING" id="44941.A0A397VZ45"/>
<organism evidence="2 3">
    <name type="scientific">Gigaspora rosea</name>
    <dbReference type="NCBI Taxonomy" id="44941"/>
    <lineage>
        <taxon>Eukaryota</taxon>
        <taxon>Fungi</taxon>
        <taxon>Fungi incertae sedis</taxon>
        <taxon>Mucoromycota</taxon>
        <taxon>Glomeromycotina</taxon>
        <taxon>Glomeromycetes</taxon>
        <taxon>Diversisporales</taxon>
        <taxon>Gigasporaceae</taxon>
        <taxon>Gigaspora</taxon>
    </lineage>
</organism>
<protein>
    <submittedName>
        <fullName evidence="2">Uncharacterized protein</fullName>
    </submittedName>
</protein>
<keyword evidence="3" id="KW-1185">Reference proteome</keyword>
<reference evidence="2 3" key="1">
    <citation type="submission" date="2018-06" db="EMBL/GenBank/DDBJ databases">
        <title>Comparative genomics reveals the genomic features of Rhizophagus irregularis, R. cerebriforme, R. diaphanum and Gigaspora rosea, and their symbiotic lifestyle signature.</title>
        <authorList>
            <person name="Morin E."/>
            <person name="San Clemente H."/>
            <person name="Chen E.C.H."/>
            <person name="De La Providencia I."/>
            <person name="Hainaut M."/>
            <person name="Kuo A."/>
            <person name="Kohler A."/>
            <person name="Murat C."/>
            <person name="Tang N."/>
            <person name="Roy S."/>
            <person name="Loubradou J."/>
            <person name="Henrissat B."/>
            <person name="Grigoriev I.V."/>
            <person name="Corradi N."/>
            <person name="Roux C."/>
            <person name="Martin F.M."/>
        </authorList>
    </citation>
    <scope>NUCLEOTIDE SEQUENCE [LARGE SCALE GENOMIC DNA]</scope>
    <source>
        <strain evidence="2 3">DAOM 194757</strain>
    </source>
</reference>
<proteinExistence type="predicted"/>
<name>A0A397VZ45_9GLOM</name>
<dbReference type="OrthoDB" id="292747at2759"/>
<dbReference type="AlphaFoldDB" id="A0A397VZ45"/>
<feature type="transmembrane region" description="Helical" evidence="1">
    <location>
        <begin position="92"/>
        <end position="110"/>
    </location>
</feature>
<comment type="caution">
    <text evidence="2">The sequence shown here is derived from an EMBL/GenBank/DDBJ whole genome shotgun (WGS) entry which is preliminary data.</text>
</comment>